<gene>
    <name evidence="1" type="ORF">M8818_004601</name>
</gene>
<keyword evidence="2" id="KW-1185">Reference proteome</keyword>
<dbReference type="EMBL" id="JAMKPW020000022">
    <property type="protein sequence ID" value="KAK8206767.1"/>
    <property type="molecule type" value="Genomic_DNA"/>
</dbReference>
<evidence type="ECO:0000313" key="2">
    <source>
        <dbReference type="Proteomes" id="UP001320706"/>
    </source>
</evidence>
<comment type="caution">
    <text evidence="1">The sequence shown here is derived from an EMBL/GenBank/DDBJ whole genome shotgun (WGS) entry which is preliminary data.</text>
</comment>
<name>A0ACC3SBM8_9PEZI</name>
<evidence type="ECO:0000313" key="1">
    <source>
        <dbReference type="EMBL" id="KAK8206767.1"/>
    </source>
</evidence>
<sequence length="771" mass="84565">MRTSLGSRTFLPLLLLNALPARVLAEDVLSTDGFSTCIDNPTISVTALNIQYDRSTGAVNFDVAGSSSEVQNVTATMIVTAYGKEVYSKSFNPCDKDTLVEQLCPVPAGNFSAVGSQDIPSSYTSVIPSIAFSVPDLDGSAKLELKSAETGQDLACIQSTVTNGKTMNVPAVSYVAVGIAGAALALSAAGAIASAGHPGSTAPSPTFFEVVGWFQGVATNGMLSVKYPSVYQSFTKNFAFSTGLVPWGSMQNTIDTFRQRTGGNLTDDSYKYLKNATLVYTSDGNSSSVAKRSLDAVLEASWHYIRDVTTDVNGTSTSTGASSTTTNASSSDNKVMHYVSGIQAYVEQLTIPQANTFMTVLLIFAIVIAAITVGILLFKVILELFALMGNLPHALNSFRKRYWWRLGKAIVNLILLLYGIWTLYCVYQFTNGDSWAAKVLAGISWSLFTIVLAFFTFKIWSEARKYKKLDGDARALYENKETWMKYSLFYDAYKKGYWWLFVPAIIYMFARNTVIAAANGHGLVQTIGQMAVEILMLILLLWSRPYQMKSGNWINIIIQVVRVLSVVCILVFVEELGISQSTKTITGVVLIVVQSVLTGLLAILIGVNAIIACVRENPHRKRRKEAEKLNRDLDNLTPLDARNSLLMEPHDYKPGTATIPDVSMAKAPLVSPSLHHTTTNTSNYSRVGRDRDHSPSILSYYARERSESRGPVWERPGLDREESRARLMDSAADMGGRERWERSQSPPEMREGVREREPRLPDVGGGFGRAY</sequence>
<proteinExistence type="predicted"/>
<protein>
    <submittedName>
        <fullName evidence="1">Uncharacterized protein</fullName>
    </submittedName>
</protein>
<reference evidence="1" key="1">
    <citation type="submission" date="2024-02" db="EMBL/GenBank/DDBJ databases">
        <title>Metagenome Assembled Genome of Zalaria obscura JY119.</title>
        <authorList>
            <person name="Vighnesh L."/>
            <person name="Jagadeeshwari U."/>
            <person name="Venkata Ramana C."/>
            <person name="Sasikala C."/>
        </authorList>
    </citation>
    <scope>NUCLEOTIDE SEQUENCE</scope>
    <source>
        <strain evidence="1">JY119</strain>
    </source>
</reference>
<organism evidence="1 2">
    <name type="scientific">Zalaria obscura</name>
    <dbReference type="NCBI Taxonomy" id="2024903"/>
    <lineage>
        <taxon>Eukaryota</taxon>
        <taxon>Fungi</taxon>
        <taxon>Dikarya</taxon>
        <taxon>Ascomycota</taxon>
        <taxon>Pezizomycotina</taxon>
        <taxon>Dothideomycetes</taxon>
        <taxon>Dothideomycetidae</taxon>
        <taxon>Dothideales</taxon>
        <taxon>Zalariaceae</taxon>
        <taxon>Zalaria</taxon>
    </lineage>
</organism>
<dbReference type="Proteomes" id="UP001320706">
    <property type="component" value="Unassembled WGS sequence"/>
</dbReference>
<accession>A0ACC3SBM8</accession>